<evidence type="ECO:0000313" key="1">
    <source>
        <dbReference type="EMBL" id="MDI1490366.1"/>
    </source>
</evidence>
<evidence type="ECO:0000313" key="2">
    <source>
        <dbReference type="Proteomes" id="UP001161017"/>
    </source>
</evidence>
<accession>A0AA43TT00</accession>
<proteinExistence type="predicted"/>
<comment type="caution">
    <text evidence="1">The sequence shown here is derived from an EMBL/GenBank/DDBJ whole genome shotgun (WGS) entry which is preliminary data.</text>
</comment>
<reference evidence="1" key="1">
    <citation type="journal article" date="2023" name="Genome Biol. Evol.">
        <title>First Whole Genome Sequence and Flow Cytometry Genome Size Data for the Lichen-Forming Fungus Ramalina farinacea (Ascomycota).</title>
        <authorList>
            <person name="Llewellyn T."/>
            <person name="Mian S."/>
            <person name="Hill R."/>
            <person name="Leitch I.J."/>
            <person name="Gaya E."/>
        </authorList>
    </citation>
    <scope>NUCLEOTIDE SEQUENCE</scope>
    <source>
        <strain evidence="1">LIQ254RAFAR</strain>
    </source>
</reference>
<keyword evidence="2" id="KW-1185">Reference proteome</keyword>
<dbReference type="EMBL" id="JAPUFD010000011">
    <property type="protein sequence ID" value="MDI1490366.1"/>
    <property type="molecule type" value="Genomic_DNA"/>
</dbReference>
<name>A0AA43TT00_9LECA</name>
<dbReference type="AlphaFoldDB" id="A0AA43TT00"/>
<organism evidence="1 2">
    <name type="scientific">Ramalina farinacea</name>
    <dbReference type="NCBI Taxonomy" id="258253"/>
    <lineage>
        <taxon>Eukaryota</taxon>
        <taxon>Fungi</taxon>
        <taxon>Dikarya</taxon>
        <taxon>Ascomycota</taxon>
        <taxon>Pezizomycotina</taxon>
        <taxon>Lecanoromycetes</taxon>
        <taxon>OSLEUM clade</taxon>
        <taxon>Lecanoromycetidae</taxon>
        <taxon>Lecanorales</taxon>
        <taxon>Lecanorineae</taxon>
        <taxon>Ramalinaceae</taxon>
        <taxon>Ramalina</taxon>
    </lineage>
</organism>
<sequence length="157" mass="17692">MLLSGIARQIGDWAVRSDANLDTLWEALDRGNVGLLDLGAQVARLSVQDVRALHRDKIEAVKPMAERIPRDINAPGVERYPITIPEFRATPEVCVFNHVIYSELFHHDLDRILGRGGDQLMPLSDKTGSSQTLTESIRWEAQRIVKMQQKIRLISAI</sequence>
<gene>
    <name evidence="1" type="ORF">OHK93_001566</name>
</gene>
<dbReference type="Proteomes" id="UP001161017">
    <property type="component" value="Unassembled WGS sequence"/>
</dbReference>
<protein>
    <submittedName>
        <fullName evidence="1">Uncharacterized protein</fullName>
    </submittedName>
</protein>